<sequence length="632" mass="69308">MLDLSTSSLNVEDLADLPARVLSSLSDAKELQNLLPTVIRLVVIGLLVSACRNAVLNLTFKIKGALYPTAFVHLNDPAYNWIMSYLCSDPGVQSQLKDFELQMYEVRTVLKKEGKTGLRPAARQSDLEGEGTGGGKTWKTDELIGRMLPTYGRSLKIKFKGSTIWISRNFRFYARSPSRNVSHLQISTSILQPHLLKKFMVAVHQEFFAMEEHELHIFHPKRINPSWQTPVSRPARPWSSVILPGDVKESLLKDMTKFLSHKESSWYATRGIPHRRGHILVSWISRVRQNHTGSVFFTPKLRLEIYVINPSQRGMDDAKLGKLFRDCPAKSIILIEDIDCIFPQGRGRNIVTASNGGNGGDTNGDKDSDLEPRDAEPDTPSTPTTPMVGGSHDLAPSTVTMSGLLNAIDGVSSQEGCVLVATTNYPERLDPALRRAGRFDVHIPFGPATPSQARTLFLHFYPLEDLGTTDRSTTPTKEKLSRGPVTQADLETLADAFVEAVFSSPPSAEEGEIGKSGDTSQPVNISMAALQAYLLKFKEEPQAAVENAAEWAKHAEPDFAQLSSSALAPPPPTPTAPRTTETKIQNAPLRKKVLKKTVKTLPEDIVGTSDSSAPSPAPSSPSVAHSETSHVE</sequence>
<dbReference type="Pfam" id="PF08740">
    <property type="entry name" value="BCS1_N"/>
    <property type="match status" value="1"/>
</dbReference>
<dbReference type="InterPro" id="IPR003959">
    <property type="entry name" value="ATPase_AAA_core"/>
</dbReference>
<evidence type="ECO:0000256" key="5">
    <source>
        <dbReference type="ARBA" id="ARBA00022840"/>
    </source>
</evidence>
<comment type="catalytic activity">
    <reaction evidence="9">
        <text>ATP + H2O = ADP + phosphate + H(+)</text>
        <dbReference type="Rhea" id="RHEA:13065"/>
        <dbReference type="ChEBI" id="CHEBI:15377"/>
        <dbReference type="ChEBI" id="CHEBI:15378"/>
        <dbReference type="ChEBI" id="CHEBI:30616"/>
        <dbReference type="ChEBI" id="CHEBI:43474"/>
        <dbReference type="ChEBI" id="CHEBI:456216"/>
    </reaction>
    <physiologicalReaction direction="left-to-right" evidence="9">
        <dbReference type="Rhea" id="RHEA:13066"/>
    </physiologicalReaction>
</comment>
<keyword evidence="13" id="KW-1185">Reference proteome</keyword>
<dbReference type="Proteomes" id="UP001182556">
    <property type="component" value="Unassembled WGS sequence"/>
</dbReference>
<evidence type="ECO:0000259" key="11">
    <source>
        <dbReference type="SMART" id="SM01024"/>
    </source>
</evidence>
<dbReference type="Gene3D" id="3.40.50.300">
    <property type="entry name" value="P-loop containing nucleotide triphosphate hydrolases"/>
    <property type="match status" value="1"/>
</dbReference>
<dbReference type="InterPro" id="IPR027417">
    <property type="entry name" value="P-loop_NTPase"/>
</dbReference>
<dbReference type="InterPro" id="IPR057495">
    <property type="entry name" value="AAA_lid_BCS1"/>
</dbReference>
<dbReference type="SMART" id="SM01024">
    <property type="entry name" value="BCS1_N"/>
    <property type="match status" value="1"/>
</dbReference>
<feature type="compositionally biased region" description="Basic and acidic residues" evidence="10">
    <location>
        <begin position="363"/>
        <end position="376"/>
    </location>
</feature>
<feature type="compositionally biased region" description="Basic residues" evidence="10">
    <location>
        <begin position="589"/>
        <end position="598"/>
    </location>
</feature>
<keyword evidence="7" id="KW-0496">Mitochondrion</keyword>
<feature type="compositionally biased region" description="Low complexity" evidence="10">
    <location>
        <begin position="609"/>
        <end position="626"/>
    </location>
</feature>
<keyword evidence="6" id="KW-1133">Transmembrane helix</keyword>
<comment type="caution">
    <text evidence="12">The sequence shown here is derived from an EMBL/GenBank/DDBJ whole genome shotgun (WGS) entry which is preliminary data.</text>
</comment>
<name>A0AAD9FV88_PAPLA</name>
<proteinExistence type="predicted"/>
<evidence type="ECO:0000256" key="10">
    <source>
        <dbReference type="SAM" id="MobiDB-lite"/>
    </source>
</evidence>
<dbReference type="EMBL" id="JAODAN010000001">
    <property type="protein sequence ID" value="KAK1926894.1"/>
    <property type="molecule type" value="Genomic_DNA"/>
</dbReference>
<keyword evidence="3" id="KW-0547">Nucleotide-binding</keyword>
<keyword evidence="4" id="KW-0378">Hydrolase</keyword>
<feature type="region of interest" description="Disordered" evidence="10">
    <location>
        <begin position="351"/>
        <end position="396"/>
    </location>
</feature>
<protein>
    <recommendedName>
        <fullName evidence="11">BCS1 N-terminal domain-containing protein</fullName>
    </recommendedName>
</protein>
<evidence type="ECO:0000313" key="13">
    <source>
        <dbReference type="Proteomes" id="UP001182556"/>
    </source>
</evidence>
<dbReference type="AlphaFoldDB" id="A0AAD9FV88"/>
<evidence type="ECO:0000256" key="3">
    <source>
        <dbReference type="ARBA" id="ARBA00022741"/>
    </source>
</evidence>
<evidence type="ECO:0000256" key="9">
    <source>
        <dbReference type="ARBA" id="ARBA00048778"/>
    </source>
</evidence>
<keyword evidence="8" id="KW-0472">Membrane</keyword>
<dbReference type="GO" id="GO:0016887">
    <property type="term" value="F:ATP hydrolysis activity"/>
    <property type="evidence" value="ECO:0007669"/>
    <property type="project" value="InterPro"/>
</dbReference>
<keyword evidence="5" id="KW-0067">ATP-binding</keyword>
<dbReference type="Pfam" id="PF25426">
    <property type="entry name" value="AAA_lid_BCS1"/>
    <property type="match status" value="1"/>
</dbReference>
<dbReference type="GO" id="GO:0005524">
    <property type="term" value="F:ATP binding"/>
    <property type="evidence" value="ECO:0007669"/>
    <property type="project" value="UniProtKB-KW"/>
</dbReference>
<dbReference type="InterPro" id="IPR014851">
    <property type="entry name" value="BCS1_N"/>
</dbReference>
<comment type="subcellular location">
    <subcellularLocation>
        <location evidence="1">Mitochondrion membrane</location>
    </subcellularLocation>
</comment>
<accession>A0AAD9FV88</accession>
<feature type="region of interest" description="Disordered" evidence="10">
    <location>
        <begin position="563"/>
        <end position="632"/>
    </location>
</feature>
<dbReference type="Pfam" id="PF00004">
    <property type="entry name" value="AAA"/>
    <property type="match status" value="1"/>
</dbReference>
<evidence type="ECO:0000256" key="7">
    <source>
        <dbReference type="ARBA" id="ARBA00023128"/>
    </source>
</evidence>
<evidence type="ECO:0000256" key="6">
    <source>
        <dbReference type="ARBA" id="ARBA00022989"/>
    </source>
</evidence>
<gene>
    <name evidence="12" type="ORF">DB88DRAFT_507007</name>
</gene>
<dbReference type="InterPro" id="IPR050747">
    <property type="entry name" value="Mitochondrial_chaperone_BCS1"/>
</dbReference>
<feature type="domain" description="BCS1 N-terminal" evidence="11">
    <location>
        <begin position="42"/>
        <end position="241"/>
    </location>
</feature>
<keyword evidence="2" id="KW-0812">Transmembrane</keyword>
<evidence type="ECO:0000256" key="2">
    <source>
        <dbReference type="ARBA" id="ARBA00022692"/>
    </source>
</evidence>
<dbReference type="PANTHER" id="PTHR23070">
    <property type="entry name" value="BCS1 AAA-TYPE ATPASE"/>
    <property type="match status" value="1"/>
</dbReference>
<reference evidence="12" key="1">
    <citation type="submission" date="2023-02" db="EMBL/GenBank/DDBJ databases">
        <title>Identification and recombinant expression of a fungal hydrolase from Papiliotrema laurentii that hydrolyzes apple cutin and clears colloidal polyester polyurethane.</title>
        <authorList>
            <consortium name="DOE Joint Genome Institute"/>
            <person name="Roman V.A."/>
            <person name="Bojanowski C."/>
            <person name="Crable B.R."/>
            <person name="Wagner D.N."/>
            <person name="Hung C.S."/>
            <person name="Nadeau L.J."/>
            <person name="Schratz L."/>
            <person name="Haridas S."/>
            <person name="Pangilinan J."/>
            <person name="Lipzen A."/>
            <person name="Na H."/>
            <person name="Yan M."/>
            <person name="Ng V."/>
            <person name="Grigoriev I.V."/>
            <person name="Spatafora J.W."/>
            <person name="Barlow D."/>
            <person name="Biffinger J."/>
            <person name="Kelley-Loughnane N."/>
            <person name="Varaljay V.A."/>
            <person name="Crookes-Goodson W.J."/>
        </authorList>
    </citation>
    <scope>NUCLEOTIDE SEQUENCE</scope>
    <source>
        <strain evidence="12">5307AH</strain>
    </source>
</reference>
<evidence type="ECO:0000256" key="4">
    <source>
        <dbReference type="ARBA" id="ARBA00022801"/>
    </source>
</evidence>
<dbReference type="SUPFAM" id="SSF52540">
    <property type="entry name" value="P-loop containing nucleoside triphosphate hydrolases"/>
    <property type="match status" value="1"/>
</dbReference>
<evidence type="ECO:0000313" key="12">
    <source>
        <dbReference type="EMBL" id="KAK1926894.1"/>
    </source>
</evidence>
<organism evidence="12 13">
    <name type="scientific">Papiliotrema laurentii</name>
    <name type="common">Cryptococcus laurentii</name>
    <dbReference type="NCBI Taxonomy" id="5418"/>
    <lineage>
        <taxon>Eukaryota</taxon>
        <taxon>Fungi</taxon>
        <taxon>Dikarya</taxon>
        <taxon>Basidiomycota</taxon>
        <taxon>Agaricomycotina</taxon>
        <taxon>Tremellomycetes</taxon>
        <taxon>Tremellales</taxon>
        <taxon>Rhynchogastremaceae</taxon>
        <taxon>Papiliotrema</taxon>
    </lineage>
</organism>
<dbReference type="GO" id="GO:0031966">
    <property type="term" value="C:mitochondrial membrane"/>
    <property type="evidence" value="ECO:0007669"/>
    <property type="project" value="UniProtKB-SubCell"/>
</dbReference>
<evidence type="ECO:0000256" key="1">
    <source>
        <dbReference type="ARBA" id="ARBA00004325"/>
    </source>
</evidence>
<evidence type="ECO:0000256" key="8">
    <source>
        <dbReference type="ARBA" id="ARBA00023136"/>
    </source>
</evidence>